<dbReference type="Proteomes" id="UP000828390">
    <property type="component" value="Unassembled WGS sequence"/>
</dbReference>
<protein>
    <submittedName>
        <fullName evidence="2">Uncharacterized protein</fullName>
    </submittedName>
</protein>
<dbReference type="EMBL" id="JAIWYP010000006">
    <property type="protein sequence ID" value="KAH3805006.1"/>
    <property type="molecule type" value="Genomic_DNA"/>
</dbReference>
<evidence type="ECO:0000256" key="1">
    <source>
        <dbReference type="SAM" id="MobiDB-lite"/>
    </source>
</evidence>
<reference evidence="2" key="2">
    <citation type="submission" date="2020-11" db="EMBL/GenBank/DDBJ databases">
        <authorList>
            <person name="McCartney M.A."/>
            <person name="Auch B."/>
            <person name="Kono T."/>
            <person name="Mallez S."/>
            <person name="Becker A."/>
            <person name="Gohl D.M."/>
            <person name="Silverstein K.A.T."/>
            <person name="Koren S."/>
            <person name="Bechman K.B."/>
            <person name="Herman A."/>
            <person name="Abrahante J.E."/>
            <person name="Garbe J."/>
        </authorList>
    </citation>
    <scope>NUCLEOTIDE SEQUENCE</scope>
    <source>
        <strain evidence="2">Duluth1</strain>
        <tissue evidence="2">Whole animal</tissue>
    </source>
</reference>
<accession>A0A9D4FVB6</accession>
<evidence type="ECO:0000313" key="2">
    <source>
        <dbReference type="EMBL" id="KAH3805006.1"/>
    </source>
</evidence>
<organism evidence="2 3">
    <name type="scientific">Dreissena polymorpha</name>
    <name type="common">Zebra mussel</name>
    <name type="synonym">Mytilus polymorpha</name>
    <dbReference type="NCBI Taxonomy" id="45954"/>
    <lineage>
        <taxon>Eukaryota</taxon>
        <taxon>Metazoa</taxon>
        <taxon>Spiralia</taxon>
        <taxon>Lophotrochozoa</taxon>
        <taxon>Mollusca</taxon>
        <taxon>Bivalvia</taxon>
        <taxon>Autobranchia</taxon>
        <taxon>Heteroconchia</taxon>
        <taxon>Euheterodonta</taxon>
        <taxon>Imparidentia</taxon>
        <taxon>Neoheterodontei</taxon>
        <taxon>Myida</taxon>
        <taxon>Dreissenoidea</taxon>
        <taxon>Dreissenidae</taxon>
        <taxon>Dreissena</taxon>
    </lineage>
</organism>
<gene>
    <name evidence="2" type="ORF">DPMN_133298</name>
</gene>
<proteinExistence type="predicted"/>
<reference evidence="2" key="1">
    <citation type="journal article" date="2019" name="bioRxiv">
        <title>The Genome of the Zebra Mussel, Dreissena polymorpha: A Resource for Invasive Species Research.</title>
        <authorList>
            <person name="McCartney M.A."/>
            <person name="Auch B."/>
            <person name="Kono T."/>
            <person name="Mallez S."/>
            <person name="Zhang Y."/>
            <person name="Obille A."/>
            <person name="Becker A."/>
            <person name="Abrahante J.E."/>
            <person name="Garbe J."/>
            <person name="Badalamenti J.P."/>
            <person name="Herman A."/>
            <person name="Mangelson H."/>
            <person name="Liachko I."/>
            <person name="Sullivan S."/>
            <person name="Sone E.D."/>
            <person name="Koren S."/>
            <person name="Silverstein K.A.T."/>
            <person name="Beckman K.B."/>
            <person name="Gohl D.M."/>
        </authorList>
    </citation>
    <scope>NUCLEOTIDE SEQUENCE</scope>
    <source>
        <strain evidence="2">Duluth1</strain>
        <tissue evidence="2">Whole animal</tissue>
    </source>
</reference>
<name>A0A9D4FVB6_DREPO</name>
<keyword evidence="3" id="KW-1185">Reference proteome</keyword>
<feature type="compositionally biased region" description="Basic and acidic residues" evidence="1">
    <location>
        <begin position="74"/>
        <end position="90"/>
    </location>
</feature>
<sequence length="100" mass="11089">MTPMQTVKLLHAKLDQPDRQPTGVQRAPGRFRGINLPDRKPTGAVENGDPKLNPGPKLDQPDRQPTGLFQDMAPDGRKDGRKDGRTDGRTTPKQYPSAYE</sequence>
<evidence type="ECO:0000313" key="3">
    <source>
        <dbReference type="Proteomes" id="UP000828390"/>
    </source>
</evidence>
<comment type="caution">
    <text evidence="2">The sequence shown here is derived from an EMBL/GenBank/DDBJ whole genome shotgun (WGS) entry which is preliminary data.</text>
</comment>
<dbReference type="AlphaFoldDB" id="A0A9D4FVB6"/>
<feature type="region of interest" description="Disordered" evidence="1">
    <location>
        <begin position="1"/>
        <end position="100"/>
    </location>
</feature>